<dbReference type="Pfam" id="PF03466">
    <property type="entry name" value="LysR_substrate"/>
    <property type="match status" value="1"/>
</dbReference>
<keyword evidence="3" id="KW-0238">DNA-binding</keyword>
<dbReference type="PRINTS" id="PR00039">
    <property type="entry name" value="HTHLYSR"/>
</dbReference>
<evidence type="ECO:0000313" key="7">
    <source>
        <dbReference type="Proteomes" id="UP001501588"/>
    </source>
</evidence>
<name>A0ABN1FLU3_9PROT</name>
<keyword evidence="2" id="KW-0805">Transcription regulation</keyword>
<dbReference type="PANTHER" id="PTHR30537:SF20">
    <property type="entry name" value="TRANSCRIPTIONAL REGULATORY PROTEIN"/>
    <property type="match status" value="1"/>
</dbReference>
<dbReference type="PANTHER" id="PTHR30537">
    <property type="entry name" value="HTH-TYPE TRANSCRIPTIONAL REGULATOR"/>
    <property type="match status" value="1"/>
</dbReference>
<dbReference type="SUPFAM" id="SSF53850">
    <property type="entry name" value="Periplasmic binding protein-like II"/>
    <property type="match status" value="1"/>
</dbReference>
<keyword evidence="7" id="KW-1185">Reference proteome</keyword>
<accession>A0ABN1FLU3</accession>
<evidence type="ECO:0000256" key="3">
    <source>
        <dbReference type="ARBA" id="ARBA00023125"/>
    </source>
</evidence>
<evidence type="ECO:0000313" key="6">
    <source>
        <dbReference type="EMBL" id="GAA0593459.1"/>
    </source>
</evidence>
<evidence type="ECO:0000256" key="1">
    <source>
        <dbReference type="ARBA" id="ARBA00009437"/>
    </source>
</evidence>
<comment type="similarity">
    <text evidence="1">Belongs to the LysR transcriptional regulatory family.</text>
</comment>
<proteinExistence type="inferred from homology"/>
<protein>
    <submittedName>
        <fullName evidence="6">LysR family transcriptional regulator</fullName>
    </submittedName>
</protein>
<dbReference type="Proteomes" id="UP001501588">
    <property type="component" value="Unassembled WGS sequence"/>
</dbReference>
<dbReference type="CDD" id="cd08422">
    <property type="entry name" value="PBP2_CrgA_like"/>
    <property type="match status" value="1"/>
</dbReference>
<dbReference type="Gene3D" id="1.10.10.10">
    <property type="entry name" value="Winged helix-like DNA-binding domain superfamily/Winged helix DNA-binding domain"/>
    <property type="match status" value="1"/>
</dbReference>
<dbReference type="Pfam" id="PF00126">
    <property type="entry name" value="HTH_1"/>
    <property type="match status" value="1"/>
</dbReference>
<gene>
    <name evidence="6" type="ORF">GCM10009416_34780</name>
</gene>
<comment type="caution">
    <text evidence="6">The sequence shown here is derived from an EMBL/GenBank/DDBJ whole genome shotgun (WGS) entry which is preliminary data.</text>
</comment>
<dbReference type="Gene3D" id="3.40.190.290">
    <property type="match status" value="1"/>
</dbReference>
<organism evidence="6 7">
    <name type="scientific">Craurococcus roseus</name>
    <dbReference type="NCBI Taxonomy" id="77585"/>
    <lineage>
        <taxon>Bacteria</taxon>
        <taxon>Pseudomonadati</taxon>
        <taxon>Pseudomonadota</taxon>
        <taxon>Alphaproteobacteria</taxon>
        <taxon>Acetobacterales</taxon>
        <taxon>Acetobacteraceae</taxon>
        <taxon>Craurococcus</taxon>
    </lineage>
</organism>
<dbReference type="PROSITE" id="PS50931">
    <property type="entry name" value="HTH_LYSR"/>
    <property type="match status" value="1"/>
</dbReference>
<feature type="domain" description="HTH lysR-type" evidence="5">
    <location>
        <begin position="3"/>
        <end position="60"/>
    </location>
</feature>
<sequence length="298" mass="33187">MPLDWDKLRVFHAVAEAGSFTHAGETLNLSQSAVSRQIQALEESLRVPLFHRHARGLILTEPGETLNRTVREVFAKLAMTEALLTESRERPAGRLKVTSTAGFGNVWLAPRLHRFLRLYAEVSVVLLLDDSDLDLAMREADVAIRMHPPRQPDLIQRHLATFGWRVFGAPSYLKAAGIPQRVEDLDAHRIICWGDHNPPNDQINWLVEAGRRPGAPRRAAVEINSQTGILRAVRSGLGLAALPEYMGPELDGLLRVLPEVKSPRLDAYFVYPEELRHSKRVAVFRDFVVAELAAGAAG</sequence>
<dbReference type="InterPro" id="IPR058163">
    <property type="entry name" value="LysR-type_TF_proteobact-type"/>
</dbReference>
<dbReference type="InterPro" id="IPR000847">
    <property type="entry name" value="LysR_HTH_N"/>
</dbReference>
<dbReference type="RefSeq" id="WP_343896646.1">
    <property type="nucleotide sequence ID" value="NZ_BAAAFZ010000055.1"/>
</dbReference>
<reference evidence="6 7" key="1">
    <citation type="journal article" date="2019" name="Int. J. Syst. Evol. Microbiol.">
        <title>The Global Catalogue of Microorganisms (GCM) 10K type strain sequencing project: providing services to taxonomists for standard genome sequencing and annotation.</title>
        <authorList>
            <consortium name="The Broad Institute Genomics Platform"/>
            <consortium name="The Broad Institute Genome Sequencing Center for Infectious Disease"/>
            <person name="Wu L."/>
            <person name="Ma J."/>
        </authorList>
    </citation>
    <scope>NUCLEOTIDE SEQUENCE [LARGE SCALE GENOMIC DNA]</scope>
    <source>
        <strain evidence="6 7">JCM 9933</strain>
    </source>
</reference>
<dbReference type="EMBL" id="BAAAFZ010000055">
    <property type="protein sequence ID" value="GAA0593459.1"/>
    <property type="molecule type" value="Genomic_DNA"/>
</dbReference>
<keyword evidence="4" id="KW-0804">Transcription</keyword>
<evidence type="ECO:0000256" key="2">
    <source>
        <dbReference type="ARBA" id="ARBA00023015"/>
    </source>
</evidence>
<evidence type="ECO:0000256" key="4">
    <source>
        <dbReference type="ARBA" id="ARBA00023163"/>
    </source>
</evidence>
<dbReference type="InterPro" id="IPR005119">
    <property type="entry name" value="LysR_subst-bd"/>
</dbReference>
<evidence type="ECO:0000259" key="5">
    <source>
        <dbReference type="PROSITE" id="PS50931"/>
    </source>
</evidence>
<dbReference type="InterPro" id="IPR036388">
    <property type="entry name" value="WH-like_DNA-bd_sf"/>
</dbReference>
<dbReference type="SUPFAM" id="SSF46785">
    <property type="entry name" value="Winged helix' DNA-binding domain"/>
    <property type="match status" value="1"/>
</dbReference>
<dbReference type="InterPro" id="IPR036390">
    <property type="entry name" value="WH_DNA-bd_sf"/>
</dbReference>